<accession>A0A1M5FRK4</accession>
<dbReference type="Proteomes" id="UP000184041">
    <property type="component" value="Unassembled WGS sequence"/>
</dbReference>
<dbReference type="STRING" id="1194090.SAMN05443144_115118"/>
<organism evidence="1 2">
    <name type="scientific">Fodinibius roseus</name>
    <dbReference type="NCBI Taxonomy" id="1194090"/>
    <lineage>
        <taxon>Bacteria</taxon>
        <taxon>Pseudomonadati</taxon>
        <taxon>Balneolota</taxon>
        <taxon>Balneolia</taxon>
        <taxon>Balneolales</taxon>
        <taxon>Balneolaceae</taxon>
        <taxon>Fodinibius</taxon>
    </lineage>
</organism>
<dbReference type="OrthoDB" id="4393931at2"/>
<name>A0A1M5FRK4_9BACT</name>
<dbReference type="EMBL" id="FQUS01000015">
    <property type="protein sequence ID" value="SHF94135.1"/>
    <property type="molecule type" value="Genomic_DNA"/>
</dbReference>
<proteinExistence type="predicted"/>
<dbReference type="Pfam" id="PF18849">
    <property type="entry name" value="baeRF_family7"/>
    <property type="match status" value="1"/>
</dbReference>
<evidence type="ECO:0000313" key="1">
    <source>
        <dbReference type="EMBL" id="SHF94135.1"/>
    </source>
</evidence>
<protein>
    <submittedName>
        <fullName evidence="1">Uncharacterized protein</fullName>
    </submittedName>
</protein>
<dbReference type="AlphaFoldDB" id="A0A1M5FRK4"/>
<keyword evidence="2" id="KW-1185">Reference proteome</keyword>
<dbReference type="RefSeq" id="WP_073065728.1">
    <property type="nucleotide sequence ID" value="NZ_FQUS01000015.1"/>
</dbReference>
<evidence type="ECO:0000313" key="2">
    <source>
        <dbReference type="Proteomes" id="UP000184041"/>
    </source>
</evidence>
<gene>
    <name evidence="1" type="ORF">SAMN05443144_115118</name>
</gene>
<sequence>MITRDNILDLANQQPDVGVSIFLPTHRKGEEVQQDSIRLKNLLSEAESQLAERDISDKRIEKLLVEPRKLLDQPSFWRHNNRGLALFISEEHFDFYRIPYRFDERVMTSDHFLITPLIPMITLEGTFCTLALSQKNIRLLKCTRDSVEPITLSEAPTSLEEFLKYDVNEQHLQHHSGQGEGQAIFHGQGGTRDTDTQEIINYLKTVENEVTSIMKKRNDPLIIAGVERAVAEYRKFNHYSRLIDQSIQENPDPLSDKELGKRSWKVIRSYFLKDMYDDMERFADLSGSEKQSDNLSQIIEAAYYGKVDSLFVPIGEHSWGWFDQERDVVHHSASPKNGEHDLINMAAIKTLTQSGNVYALEKNDMPNSASIAAIFRYA</sequence>
<reference evidence="1 2" key="1">
    <citation type="submission" date="2016-11" db="EMBL/GenBank/DDBJ databases">
        <authorList>
            <person name="Jaros S."/>
            <person name="Januszkiewicz K."/>
            <person name="Wedrychowicz H."/>
        </authorList>
    </citation>
    <scope>NUCLEOTIDE SEQUENCE [LARGE SCALE GENOMIC DNA]</scope>
    <source>
        <strain evidence="1 2">DSM 21986</strain>
    </source>
</reference>
<dbReference type="InterPro" id="IPR040837">
    <property type="entry name" value="Bact_RF_family7"/>
</dbReference>